<proteinExistence type="predicted"/>
<keyword evidence="2" id="KW-0677">Repeat</keyword>
<comment type="caution">
    <text evidence="3">The sequence shown here is derived from an EMBL/GenBank/DDBJ whole genome shotgun (WGS) entry which is preliminary data.</text>
</comment>
<dbReference type="Gene3D" id="2.160.10.10">
    <property type="entry name" value="Hexapeptide repeat proteins"/>
    <property type="match status" value="2"/>
</dbReference>
<sequence length="175" mass="19983">MNRLISKDALLRNVNLGKHVKIKSNSVLEEVEIGDFSHAAQYSNIYNTSIGKHCSIAPFSNINPGDERVEIGHDVKIGLNVLIMSGIKIGNGAIIEAGSIVTENVESYSVVSGEPARKVRMRFSEETIAEIEKLRWWDWDIEKIRSMFNTFRNFDEFVERNIHIQFKNDRFVSLQ</sequence>
<evidence type="ECO:0000313" key="4">
    <source>
        <dbReference type="Proteomes" id="UP000248132"/>
    </source>
</evidence>
<keyword evidence="1" id="KW-0808">Transferase</keyword>
<dbReference type="InterPro" id="IPR001451">
    <property type="entry name" value="Hexapep"/>
</dbReference>
<dbReference type="PROSITE" id="PS00101">
    <property type="entry name" value="HEXAPEP_TRANSFERASES"/>
    <property type="match status" value="1"/>
</dbReference>
<protein>
    <recommendedName>
        <fullName evidence="5">Acetyltransferase-like isoleucine patch superfamily enzyme</fullName>
    </recommendedName>
</protein>
<dbReference type="OrthoDB" id="9801697at2"/>
<dbReference type="SUPFAM" id="SSF51161">
    <property type="entry name" value="Trimeric LpxA-like enzymes"/>
    <property type="match status" value="1"/>
</dbReference>
<name>A0A318XIZ7_9FIRM</name>
<gene>
    <name evidence="3" type="ORF">LY28_02617</name>
</gene>
<accession>A0A318XIZ7</accession>
<organism evidence="3 4">
    <name type="scientific">Ruminiclostridium sufflavum DSM 19573</name>
    <dbReference type="NCBI Taxonomy" id="1121337"/>
    <lineage>
        <taxon>Bacteria</taxon>
        <taxon>Bacillati</taxon>
        <taxon>Bacillota</taxon>
        <taxon>Clostridia</taxon>
        <taxon>Eubacteriales</taxon>
        <taxon>Oscillospiraceae</taxon>
        <taxon>Ruminiclostridium</taxon>
    </lineage>
</organism>
<dbReference type="EMBL" id="QKMR01000015">
    <property type="protein sequence ID" value="PYG86994.1"/>
    <property type="molecule type" value="Genomic_DNA"/>
</dbReference>
<dbReference type="Proteomes" id="UP000248132">
    <property type="component" value="Unassembled WGS sequence"/>
</dbReference>
<dbReference type="InterPro" id="IPR018357">
    <property type="entry name" value="Hexapep_transf_CS"/>
</dbReference>
<evidence type="ECO:0000256" key="2">
    <source>
        <dbReference type="ARBA" id="ARBA00022737"/>
    </source>
</evidence>
<dbReference type="InterPro" id="IPR011004">
    <property type="entry name" value="Trimer_LpxA-like_sf"/>
</dbReference>
<evidence type="ECO:0000313" key="3">
    <source>
        <dbReference type="EMBL" id="PYG86994.1"/>
    </source>
</evidence>
<dbReference type="PANTHER" id="PTHR43300:SF11">
    <property type="entry name" value="ACETYLTRANSFERASE RV3034C-RELATED"/>
    <property type="match status" value="1"/>
</dbReference>
<dbReference type="Pfam" id="PF14602">
    <property type="entry name" value="Hexapep_2"/>
    <property type="match status" value="1"/>
</dbReference>
<dbReference type="AlphaFoldDB" id="A0A318XIZ7"/>
<keyword evidence="4" id="KW-1185">Reference proteome</keyword>
<evidence type="ECO:0008006" key="5">
    <source>
        <dbReference type="Google" id="ProtNLM"/>
    </source>
</evidence>
<evidence type="ECO:0000256" key="1">
    <source>
        <dbReference type="ARBA" id="ARBA00022679"/>
    </source>
</evidence>
<dbReference type="GO" id="GO:0016740">
    <property type="term" value="F:transferase activity"/>
    <property type="evidence" value="ECO:0007669"/>
    <property type="project" value="UniProtKB-KW"/>
</dbReference>
<dbReference type="PANTHER" id="PTHR43300">
    <property type="entry name" value="ACETYLTRANSFERASE"/>
    <property type="match status" value="1"/>
</dbReference>
<reference evidence="3 4" key="1">
    <citation type="submission" date="2018-06" db="EMBL/GenBank/DDBJ databases">
        <title>Genomic Encyclopedia of Type Strains, Phase I: the one thousand microbial genomes (KMG-I) project.</title>
        <authorList>
            <person name="Kyrpides N."/>
        </authorList>
    </citation>
    <scope>NUCLEOTIDE SEQUENCE [LARGE SCALE GENOMIC DNA]</scope>
    <source>
        <strain evidence="3 4">DSM 19573</strain>
    </source>
</reference>
<dbReference type="RefSeq" id="WP_110462630.1">
    <property type="nucleotide sequence ID" value="NZ_QKMR01000015.1"/>
</dbReference>
<dbReference type="CDD" id="cd03349">
    <property type="entry name" value="LbH_XAT"/>
    <property type="match status" value="1"/>
</dbReference>
<dbReference type="InterPro" id="IPR050179">
    <property type="entry name" value="Trans_hexapeptide_repeat"/>
</dbReference>